<dbReference type="InterPro" id="IPR003594">
    <property type="entry name" value="HATPase_dom"/>
</dbReference>
<name>A0AAW6LX60_RHOSG</name>
<evidence type="ECO:0000313" key="2">
    <source>
        <dbReference type="EMBL" id="MDE8649702.1"/>
    </source>
</evidence>
<dbReference type="InterPro" id="IPR036890">
    <property type="entry name" value="HATPase_C_sf"/>
</dbReference>
<evidence type="ECO:0000313" key="3">
    <source>
        <dbReference type="Proteomes" id="UP001217325"/>
    </source>
</evidence>
<gene>
    <name evidence="2" type="ORF">PXH69_32525</name>
</gene>
<dbReference type="Proteomes" id="UP001217325">
    <property type="component" value="Unassembled WGS sequence"/>
</dbReference>
<reference evidence="2" key="1">
    <citation type="submission" date="2023-02" db="EMBL/GenBank/DDBJ databases">
        <title>A novel hydrolase synthesized by Rhodococcus erythropolis HQ is responsible for the detoxification of Zearalenone.</title>
        <authorList>
            <person name="Hu J."/>
            <person name="Xu J."/>
        </authorList>
    </citation>
    <scope>NUCLEOTIDE SEQUENCE</scope>
    <source>
        <strain evidence="2">HQ</strain>
    </source>
</reference>
<feature type="domain" description="Histidine kinase/HSP90-like ATPase" evidence="1">
    <location>
        <begin position="20"/>
        <end position="123"/>
    </location>
</feature>
<dbReference type="AlphaFoldDB" id="A0AAW6LX60"/>
<accession>A0AAW6LX60</accession>
<evidence type="ECO:0000259" key="1">
    <source>
        <dbReference type="Pfam" id="PF13581"/>
    </source>
</evidence>
<dbReference type="GO" id="GO:0005524">
    <property type="term" value="F:ATP binding"/>
    <property type="evidence" value="ECO:0007669"/>
    <property type="project" value="UniProtKB-KW"/>
</dbReference>
<protein>
    <submittedName>
        <fullName evidence="2">ATP-binding protein</fullName>
    </submittedName>
</protein>
<comment type="caution">
    <text evidence="2">The sequence shown here is derived from an EMBL/GenBank/DDBJ whole genome shotgun (WGS) entry which is preliminary data.</text>
</comment>
<dbReference type="Gene3D" id="3.30.565.10">
    <property type="entry name" value="Histidine kinase-like ATPase, C-terminal domain"/>
    <property type="match status" value="1"/>
</dbReference>
<keyword evidence="2" id="KW-0547">Nucleotide-binding</keyword>
<proteinExistence type="predicted"/>
<dbReference type="Pfam" id="PF13581">
    <property type="entry name" value="HATPase_c_2"/>
    <property type="match status" value="1"/>
</dbReference>
<organism evidence="2 3">
    <name type="scientific">Rhodococcus qingshengii</name>
    <dbReference type="NCBI Taxonomy" id="334542"/>
    <lineage>
        <taxon>Bacteria</taxon>
        <taxon>Bacillati</taxon>
        <taxon>Actinomycetota</taxon>
        <taxon>Actinomycetes</taxon>
        <taxon>Mycobacteriales</taxon>
        <taxon>Nocardiaceae</taxon>
        <taxon>Rhodococcus</taxon>
        <taxon>Rhodococcus erythropolis group</taxon>
    </lineage>
</organism>
<keyword evidence="2" id="KW-0067">ATP-binding</keyword>
<dbReference type="EMBL" id="JARDXE010000031">
    <property type="protein sequence ID" value="MDE8649702.1"/>
    <property type="molecule type" value="Genomic_DNA"/>
</dbReference>
<dbReference type="RefSeq" id="WP_275232991.1">
    <property type="nucleotide sequence ID" value="NZ_JARDXE010000031.1"/>
</dbReference>
<sequence length="143" mass="14880">MTSPTQAPHIAVAATPSLSVPASVDQLALLRAIVRTAADHHGLPMDAVADLVLAVDEAATTLISHARRSSILMCAFDTVTDPNTLRVVLTATTSSPVDASTSSFGWLVLQTLVDHVALEQTPATTGDDRSATITLEKALPARS</sequence>